<dbReference type="GO" id="GO:0016877">
    <property type="term" value="F:ligase activity, forming carbon-sulfur bonds"/>
    <property type="evidence" value="ECO:0007669"/>
    <property type="project" value="UniProtKB-ARBA"/>
</dbReference>
<evidence type="ECO:0000256" key="1">
    <source>
        <dbReference type="ARBA" id="ARBA00006432"/>
    </source>
</evidence>
<dbReference type="PANTHER" id="PTHR43767:SF7">
    <property type="entry name" value="MEDIUM_LONG-CHAIN-FATTY-ACID--COA LIGASE FADD8"/>
    <property type="match status" value="1"/>
</dbReference>
<evidence type="ECO:0000313" key="5">
    <source>
        <dbReference type="EMBL" id="MBJ7609059.1"/>
    </source>
</evidence>
<dbReference type="InterPro" id="IPR042099">
    <property type="entry name" value="ANL_N_sf"/>
</dbReference>
<dbReference type="InterPro" id="IPR025110">
    <property type="entry name" value="AMP-bd_C"/>
</dbReference>
<evidence type="ECO:0000259" key="4">
    <source>
        <dbReference type="Pfam" id="PF13193"/>
    </source>
</evidence>
<dbReference type="Pfam" id="PF13193">
    <property type="entry name" value="AMP-binding_C"/>
    <property type="match status" value="1"/>
</dbReference>
<dbReference type="Gene3D" id="3.40.50.12780">
    <property type="entry name" value="N-terminal domain of ligase-like"/>
    <property type="match status" value="1"/>
</dbReference>
<accession>A0A934KEM3</accession>
<dbReference type="Gene3D" id="3.30.300.30">
    <property type="match status" value="1"/>
</dbReference>
<comment type="caution">
    <text evidence="5">The sequence shown here is derived from an EMBL/GenBank/DDBJ whole genome shotgun (WGS) entry which is preliminary data.</text>
</comment>
<dbReference type="FunFam" id="3.30.300.30:FF:000008">
    <property type="entry name" value="2,3-dihydroxybenzoate-AMP ligase"/>
    <property type="match status" value="1"/>
</dbReference>
<dbReference type="AlphaFoldDB" id="A0A934KEM3"/>
<dbReference type="PROSITE" id="PS00455">
    <property type="entry name" value="AMP_BINDING"/>
    <property type="match status" value="1"/>
</dbReference>
<dbReference type="PANTHER" id="PTHR43767">
    <property type="entry name" value="LONG-CHAIN-FATTY-ACID--COA LIGASE"/>
    <property type="match status" value="1"/>
</dbReference>
<proteinExistence type="inferred from homology"/>
<reference evidence="5 6" key="1">
    <citation type="submission" date="2020-10" db="EMBL/GenBank/DDBJ databases">
        <title>Ca. Dormibacterota MAGs.</title>
        <authorList>
            <person name="Montgomery K."/>
        </authorList>
    </citation>
    <scope>NUCLEOTIDE SEQUENCE [LARGE SCALE GENOMIC DNA]</scope>
    <source>
        <strain evidence="5">Mitchell_Peninsula_5</strain>
    </source>
</reference>
<dbReference type="InterPro" id="IPR020845">
    <property type="entry name" value="AMP-binding_CS"/>
</dbReference>
<keyword evidence="2" id="KW-0436">Ligase</keyword>
<feature type="domain" description="AMP-dependent synthetase/ligase" evidence="3">
    <location>
        <begin position="14"/>
        <end position="375"/>
    </location>
</feature>
<dbReference type="EMBL" id="JAEKNN010000029">
    <property type="protein sequence ID" value="MBJ7609059.1"/>
    <property type="molecule type" value="Genomic_DNA"/>
</dbReference>
<dbReference type="SUPFAM" id="SSF56801">
    <property type="entry name" value="Acetyl-CoA synthetase-like"/>
    <property type="match status" value="1"/>
</dbReference>
<dbReference type="InterPro" id="IPR050237">
    <property type="entry name" value="ATP-dep_AMP-bd_enzyme"/>
</dbReference>
<comment type="similarity">
    <text evidence="1">Belongs to the ATP-dependent AMP-binding enzyme family.</text>
</comment>
<evidence type="ECO:0000313" key="6">
    <source>
        <dbReference type="Proteomes" id="UP000614410"/>
    </source>
</evidence>
<dbReference type="InterPro" id="IPR000873">
    <property type="entry name" value="AMP-dep_synth/lig_dom"/>
</dbReference>
<evidence type="ECO:0000256" key="2">
    <source>
        <dbReference type="ARBA" id="ARBA00022598"/>
    </source>
</evidence>
<dbReference type="Proteomes" id="UP000614410">
    <property type="component" value="Unassembled WGS sequence"/>
</dbReference>
<dbReference type="Pfam" id="PF00501">
    <property type="entry name" value="AMP-binding"/>
    <property type="match status" value="1"/>
</dbReference>
<feature type="domain" description="AMP-binding enzyme C-terminal" evidence="4">
    <location>
        <begin position="426"/>
        <end position="500"/>
    </location>
</feature>
<organism evidence="5 6">
    <name type="scientific">Candidatus Amunia macphersoniae</name>
    <dbReference type="NCBI Taxonomy" id="3127014"/>
    <lineage>
        <taxon>Bacteria</taxon>
        <taxon>Bacillati</taxon>
        <taxon>Candidatus Dormiibacterota</taxon>
        <taxon>Candidatus Dormibacteria</taxon>
        <taxon>Candidatus Aeolococcales</taxon>
        <taxon>Candidatus Aeolococcaceae</taxon>
        <taxon>Candidatus Amunia</taxon>
    </lineage>
</organism>
<evidence type="ECO:0000259" key="3">
    <source>
        <dbReference type="Pfam" id="PF00501"/>
    </source>
</evidence>
<name>A0A934KEM3_9BACT</name>
<dbReference type="InterPro" id="IPR045851">
    <property type="entry name" value="AMP-bd_C_sf"/>
</dbReference>
<protein>
    <submittedName>
        <fullName evidence="5">AMP-binding protein</fullName>
    </submittedName>
</protein>
<sequence length="514" mass="54791">MADPHNLAVLAERGQARRGDHDALLFEGQTFRAAGLAERARRAAGGLAELGVGPGDRVVVLMANCPEVMITYNAIWRAGAVVTPVVFLVTPIELHHILVDSGAVIVVTTGELLDTVLSAAKDAPALGHVVVAGVQPSPEKHPAAPIIAFADLEAAEQRGVVERGGHQLAALMYTGGTTGRAKGVALSHDNLWSCGKSAWDTANVPGLTRTIVPLPLSHAYGMIVTVAGMHSAEPGFTIIQRWFNAGEWMALSERWRPERSVLVPAMVQMLLAEALEDADLSSLRYVGCGAAPLSVDVLREFERRIPSLEVLEGYGCTETAAVISSNPPGRRRVGSVGLPIAGCSVRVLGEGDAPLPQGEDGEICVRSPFVMTGYWNADRETAEVLRGGWLHTGDIGHLDSDGYLYVVDRKKDLILRGGFNVFPRDVEDVLLAHPDVSMAGVVGRPDPRLGEEVVAFVSLRAGATVDASQLIAYARTQLAATKCPREIVLVESIPLTSVGKLDRKALRRLIAAER</sequence>
<gene>
    <name evidence="5" type="ORF">JF887_06465</name>
</gene>